<evidence type="ECO:0000256" key="1">
    <source>
        <dbReference type="SAM" id="MobiDB-lite"/>
    </source>
</evidence>
<dbReference type="Proteomes" id="UP001325248">
    <property type="component" value="Chromosome"/>
</dbReference>
<reference evidence="2" key="1">
    <citation type="submission" date="2023-10" db="EMBL/GenBank/DDBJ databases">
        <title>Genome sequence of Blautia coccoides DSM 935.</title>
        <authorList>
            <person name="Boeer T."/>
            <person name="Bengelsdorf F.R."/>
            <person name="Daniel R."/>
            <person name="Poehlein A."/>
        </authorList>
    </citation>
    <scope>NUCLEOTIDE SEQUENCE [LARGE SCALE GENOMIC DNA]</scope>
    <source>
        <strain evidence="2">DSM 935</strain>
    </source>
</reference>
<protein>
    <submittedName>
        <fullName evidence="2">Uncharacterized protein</fullName>
    </submittedName>
</protein>
<feature type="region of interest" description="Disordered" evidence="1">
    <location>
        <begin position="41"/>
        <end position="68"/>
    </location>
</feature>
<keyword evidence="3" id="KW-1185">Reference proteome</keyword>
<organism evidence="2 3">
    <name type="scientific">Blautia producta</name>
    <dbReference type="NCBI Taxonomy" id="33035"/>
    <lineage>
        <taxon>Bacteria</taxon>
        <taxon>Bacillati</taxon>
        <taxon>Bacillota</taxon>
        <taxon>Clostridia</taxon>
        <taxon>Lachnospirales</taxon>
        <taxon>Lachnospiraceae</taxon>
        <taxon>Blautia</taxon>
    </lineage>
</organism>
<proteinExistence type="predicted"/>
<evidence type="ECO:0000313" key="3">
    <source>
        <dbReference type="Proteomes" id="UP001325248"/>
    </source>
</evidence>
<sequence>MFQWSAVEIHLPQLLNEEANADEFSNWEQVSSTAAERFVPRPPASPALSSPLPSPLIKKEGQRHRHHGTLALLC</sequence>
<evidence type="ECO:0000313" key="2">
    <source>
        <dbReference type="EMBL" id="WPX74847.1"/>
    </source>
</evidence>
<gene>
    <name evidence="2" type="ORF">BLCOC_32040</name>
</gene>
<dbReference type="EMBL" id="CP136422">
    <property type="protein sequence ID" value="WPX74847.1"/>
    <property type="molecule type" value="Genomic_DNA"/>
</dbReference>
<name>A0ABZ0UC60_9FIRM</name>
<accession>A0ABZ0UC60</accession>